<accession>A0A1F6NJ93</accession>
<feature type="transmembrane region" description="Helical" evidence="1">
    <location>
        <begin position="182"/>
        <end position="204"/>
    </location>
</feature>
<protein>
    <submittedName>
        <fullName evidence="2">Uncharacterized protein</fullName>
    </submittedName>
</protein>
<name>A0A1F6NJ93_9BACT</name>
<feature type="transmembrane region" description="Helical" evidence="1">
    <location>
        <begin position="9"/>
        <end position="27"/>
    </location>
</feature>
<dbReference type="STRING" id="1798697.A2373_00575"/>
<gene>
    <name evidence="2" type="ORF">A2373_00575</name>
</gene>
<evidence type="ECO:0000313" key="3">
    <source>
        <dbReference type="Proteomes" id="UP000176300"/>
    </source>
</evidence>
<dbReference type="Proteomes" id="UP000176300">
    <property type="component" value="Unassembled WGS sequence"/>
</dbReference>
<keyword evidence="1" id="KW-1133">Transmembrane helix</keyword>
<evidence type="ECO:0000313" key="2">
    <source>
        <dbReference type="EMBL" id="OGH84037.1"/>
    </source>
</evidence>
<feature type="transmembrane region" description="Helical" evidence="1">
    <location>
        <begin position="39"/>
        <end position="61"/>
    </location>
</feature>
<evidence type="ECO:0000256" key="1">
    <source>
        <dbReference type="SAM" id="Phobius"/>
    </source>
</evidence>
<reference evidence="2 3" key="1">
    <citation type="journal article" date="2016" name="Nat. Commun.">
        <title>Thousands of microbial genomes shed light on interconnected biogeochemical processes in an aquifer system.</title>
        <authorList>
            <person name="Anantharaman K."/>
            <person name="Brown C.T."/>
            <person name="Hug L.A."/>
            <person name="Sharon I."/>
            <person name="Castelle C.J."/>
            <person name="Probst A.J."/>
            <person name="Thomas B.C."/>
            <person name="Singh A."/>
            <person name="Wilkins M.J."/>
            <person name="Karaoz U."/>
            <person name="Brodie E.L."/>
            <person name="Williams K.H."/>
            <person name="Hubbard S.S."/>
            <person name="Banfield J.F."/>
        </authorList>
    </citation>
    <scope>NUCLEOTIDE SEQUENCE [LARGE SCALE GENOMIC DNA]</scope>
</reference>
<sequence length="214" mass="23547">MKNNLISKIIAVVVALAGITVMIGWIFDITVLKSILPQFVTMKFNTAFCFFLSGMSLYFITDIDHSKHGLADIILVFINFLIILIMFSLLISIFVGIRTGMEDLFVKEALGAVYTFVPGRPALFTIISFILVAGAGLMILFKGKISFKIARIFGLAVAGFGGLAVIGYIVNIPQFYGHFNNYSTAMALHTAILFALLGIGFFIIKSKNFYDTVE</sequence>
<dbReference type="AlphaFoldDB" id="A0A1F6NJ93"/>
<comment type="caution">
    <text evidence="2">The sequence shown here is derived from an EMBL/GenBank/DDBJ whole genome shotgun (WGS) entry which is preliminary data.</text>
</comment>
<feature type="transmembrane region" description="Helical" evidence="1">
    <location>
        <begin position="152"/>
        <end position="170"/>
    </location>
</feature>
<keyword evidence="1" id="KW-0472">Membrane</keyword>
<organism evidence="2 3">
    <name type="scientific">Candidatus Magasanikbacteria bacterium RIFOXYB1_FULL_40_15</name>
    <dbReference type="NCBI Taxonomy" id="1798697"/>
    <lineage>
        <taxon>Bacteria</taxon>
        <taxon>Candidatus Magasanikiibacteriota</taxon>
    </lineage>
</organism>
<feature type="transmembrane region" description="Helical" evidence="1">
    <location>
        <begin position="122"/>
        <end position="140"/>
    </location>
</feature>
<feature type="transmembrane region" description="Helical" evidence="1">
    <location>
        <begin position="73"/>
        <end position="97"/>
    </location>
</feature>
<keyword evidence="1" id="KW-0812">Transmembrane</keyword>
<proteinExistence type="predicted"/>
<dbReference type="EMBL" id="MFQS01000005">
    <property type="protein sequence ID" value="OGH84037.1"/>
    <property type="molecule type" value="Genomic_DNA"/>
</dbReference>